<protein>
    <submittedName>
        <fullName evidence="2">Uncharacterized protein</fullName>
    </submittedName>
</protein>
<dbReference type="Proteomes" id="UP001482620">
    <property type="component" value="Unassembled WGS sequence"/>
</dbReference>
<reference evidence="2 3" key="1">
    <citation type="submission" date="2021-06" db="EMBL/GenBank/DDBJ databases">
        <authorList>
            <person name="Palmer J.M."/>
        </authorList>
    </citation>
    <scope>NUCLEOTIDE SEQUENCE [LARGE SCALE GENOMIC DNA]</scope>
    <source>
        <strain evidence="3">if_2019</strain>
        <tissue evidence="2">Muscle</tissue>
    </source>
</reference>
<proteinExistence type="predicted"/>
<sequence length="108" mass="11776">MTGNAGVASSPVRVSVDPGRSADFGSARRNSTGLYGGEPFHILTVFLGTGCMIKLQSSMSKHIPPFLVQIAQGIVFYRRRTCCPCLQASVVRRRPIFAERASLTFLTR</sequence>
<evidence type="ECO:0000256" key="1">
    <source>
        <dbReference type="SAM" id="MobiDB-lite"/>
    </source>
</evidence>
<comment type="caution">
    <text evidence="2">The sequence shown here is derived from an EMBL/GenBank/DDBJ whole genome shotgun (WGS) entry which is preliminary data.</text>
</comment>
<keyword evidence="3" id="KW-1185">Reference proteome</keyword>
<feature type="region of interest" description="Disordered" evidence="1">
    <location>
        <begin position="1"/>
        <end position="34"/>
    </location>
</feature>
<gene>
    <name evidence="2" type="ORF">ILYODFUR_014072</name>
</gene>
<dbReference type="EMBL" id="JAHRIQ010082269">
    <property type="protein sequence ID" value="MEQ2247916.1"/>
    <property type="molecule type" value="Genomic_DNA"/>
</dbReference>
<evidence type="ECO:0000313" key="3">
    <source>
        <dbReference type="Proteomes" id="UP001482620"/>
    </source>
</evidence>
<organism evidence="2 3">
    <name type="scientific">Ilyodon furcidens</name>
    <name type="common">goldbreast splitfin</name>
    <dbReference type="NCBI Taxonomy" id="33524"/>
    <lineage>
        <taxon>Eukaryota</taxon>
        <taxon>Metazoa</taxon>
        <taxon>Chordata</taxon>
        <taxon>Craniata</taxon>
        <taxon>Vertebrata</taxon>
        <taxon>Euteleostomi</taxon>
        <taxon>Actinopterygii</taxon>
        <taxon>Neopterygii</taxon>
        <taxon>Teleostei</taxon>
        <taxon>Neoteleostei</taxon>
        <taxon>Acanthomorphata</taxon>
        <taxon>Ovalentaria</taxon>
        <taxon>Atherinomorphae</taxon>
        <taxon>Cyprinodontiformes</taxon>
        <taxon>Goodeidae</taxon>
        <taxon>Ilyodon</taxon>
    </lineage>
</organism>
<name>A0ABV0UT53_9TELE</name>
<accession>A0ABV0UT53</accession>
<evidence type="ECO:0000313" key="2">
    <source>
        <dbReference type="EMBL" id="MEQ2247916.1"/>
    </source>
</evidence>